<accession>A0AAD9DAY1</accession>
<reference evidence="3" key="1">
    <citation type="submission" date="2023-06" db="EMBL/GenBank/DDBJ databases">
        <title>Survivors Of The Sea: Transcriptome response of Skeletonema marinoi to long-term dormancy.</title>
        <authorList>
            <person name="Pinder M.I.M."/>
            <person name="Kourtchenko O."/>
            <person name="Robertson E.K."/>
            <person name="Larsson T."/>
            <person name="Maumus F."/>
            <person name="Osuna-Cruz C.M."/>
            <person name="Vancaester E."/>
            <person name="Stenow R."/>
            <person name="Vandepoele K."/>
            <person name="Ploug H."/>
            <person name="Bruchert V."/>
            <person name="Godhe A."/>
            <person name="Topel M."/>
        </authorList>
    </citation>
    <scope>NUCLEOTIDE SEQUENCE</scope>
    <source>
        <strain evidence="3">R05AC</strain>
    </source>
</reference>
<organism evidence="3 4">
    <name type="scientific">Skeletonema marinoi</name>
    <dbReference type="NCBI Taxonomy" id="267567"/>
    <lineage>
        <taxon>Eukaryota</taxon>
        <taxon>Sar</taxon>
        <taxon>Stramenopiles</taxon>
        <taxon>Ochrophyta</taxon>
        <taxon>Bacillariophyta</taxon>
        <taxon>Coscinodiscophyceae</taxon>
        <taxon>Thalassiosirophycidae</taxon>
        <taxon>Thalassiosirales</taxon>
        <taxon>Skeletonemataceae</taxon>
        <taxon>Skeletonema</taxon>
        <taxon>Skeletonema marinoi-dohrnii complex</taxon>
    </lineage>
</organism>
<comment type="caution">
    <text evidence="3">The sequence shown here is derived from an EMBL/GenBank/DDBJ whole genome shotgun (WGS) entry which is preliminary data.</text>
</comment>
<dbReference type="EMBL" id="JATAAI010000019">
    <property type="protein sequence ID" value="KAK1739078.1"/>
    <property type="molecule type" value="Genomic_DNA"/>
</dbReference>
<dbReference type="GO" id="GO:0005737">
    <property type="term" value="C:cytoplasm"/>
    <property type="evidence" value="ECO:0007669"/>
    <property type="project" value="TreeGrafter"/>
</dbReference>
<dbReference type="Gene3D" id="1.25.40.20">
    <property type="entry name" value="Ankyrin repeat-containing domain"/>
    <property type="match status" value="1"/>
</dbReference>
<dbReference type="SMART" id="SM00248">
    <property type="entry name" value="ANK"/>
    <property type="match status" value="3"/>
</dbReference>
<keyword evidence="1" id="KW-0677">Repeat</keyword>
<protein>
    <recommendedName>
        <fullName evidence="5">Ankyrin repeat protein</fullName>
    </recommendedName>
</protein>
<dbReference type="Proteomes" id="UP001224775">
    <property type="component" value="Unassembled WGS sequence"/>
</dbReference>
<evidence type="ECO:0008006" key="5">
    <source>
        <dbReference type="Google" id="ProtNLM"/>
    </source>
</evidence>
<proteinExistence type="predicted"/>
<gene>
    <name evidence="3" type="ORF">QTG54_010394</name>
</gene>
<dbReference type="PANTHER" id="PTHR24153">
    <property type="entry name" value="ESPIN"/>
    <property type="match status" value="1"/>
</dbReference>
<keyword evidence="4" id="KW-1185">Reference proteome</keyword>
<dbReference type="GO" id="GO:0051017">
    <property type="term" value="P:actin filament bundle assembly"/>
    <property type="evidence" value="ECO:0007669"/>
    <property type="project" value="TreeGrafter"/>
</dbReference>
<keyword evidence="2" id="KW-0040">ANK repeat</keyword>
<evidence type="ECO:0000313" key="4">
    <source>
        <dbReference type="Proteomes" id="UP001224775"/>
    </source>
</evidence>
<dbReference type="InterPro" id="IPR052420">
    <property type="entry name" value="Espin/Espin-like"/>
</dbReference>
<dbReference type="PANTHER" id="PTHR24153:SF8">
    <property type="entry name" value="FORKED, ISOFORM F"/>
    <property type="match status" value="1"/>
</dbReference>
<dbReference type="InterPro" id="IPR036770">
    <property type="entry name" value="Ankyrin_rpt-contain_sf"/>
</dbReference>
<dbReference type="AlphaFoldDB" id="A0AAD9DAY1"/>
<evidence type="ECO:0000256" key="2">
    <source>
        <dbReference type="ARBA" id="ARBA00023043"/>
    </source>
</evidence>
<evidence type="ECO:0000313" key="3">
    <source>
        <dbReference type="EMBL" id="KAK1739078.1"/>
    </source>
</evidence>
<name>A0AAD9DAY1_9STRA</name>
<dbReference type="GO" id="GO:0051015">
    <property type="term" value="F:actin filament binding"/>
    <property type="evidence" value="ECO:0007669"/>
    <property type="project" value="TreeGrafter"/>
</dbReference>
<dbReference type="Pfam" id="PF12796">
    <property type="entry name" value="Ank_2"/>
    <property type="match status" value="1"/>
</dbReference>
<sequence length="207" mass="23088">MSESDNDSIQSVTESLSDELFTCCCTSGTFSEEGLREIIEHGLTPNSNHLSNYQFFRAACCNKNVTEGIIQSLLEYFPDAASDTDENGLLALHCACLNKNMTLNIVQLLVDAAPDSVRREDNDGMMPLHFLCSNREVDEIRASEILKLLLEKYPESIRHQNNNGLLPIHAASMMSRSPEFCRLLVAAYPGSERIADAGERFLFILHV</sequence>
<dbReference type="SUPFAM" id="SSF48403">
    <property type="entry name" value="Ankyrin repeat"/>
    <property type="match status" value="1"/>
</dbReference>
<evidence type="ECO:0000256" key="1">
    <source>
        <dbReference type="ARBA" id="ARBA00022737"/>
    </source>
</evidence>
<dbReference type="InterPro" id="IPR002110">
    <property type="entry name" value="Ankyrin_rpt"/>
</dbReference>